<dbReference type="Gene3D" id="3.40.605.10">
    <property type="entry name" value="Aldehyde Dehydrogenase, Chain A, domain 1"/>
    <property type="match status" value="1"/>
</dbReference>
<dbReference type="InterPro" id="IPR029510">
    <property type="entry name" value="Ald_DH_CS_GLU"/>
</dbReference>
<dbReference type="InterPro" id="IPR016162">
    <property type="entry name" value="Ald_DH_N"/>
</dbReference>
<evidence type="ECO:0000313" key="7">
    <source>
        <dbReference type="EMBL" id="WOS95875.1"/>
    </source>
</evidence>
<dbReference type="EMBL" id="CP136964">
    <property type="protein sequence ID" value="WOS95875.1"/>
    <property type="molecule type" value="Genomic_DNA"/>
</dbReference>
<dbReference type="Pfam" id="PF00171">
    <property type="entry name" value="Aldedh"/>
    <property type="match status" value="1"/>
</dbReference>
<dbReference type="KEGG" id="nmy:CJ229_007200"/>
<organism evidence="7 8">
    <name type="scientific">Nosocomiicoccus massiliensis</name>
    <dbReference type="NCBI Taxonomy" id="1232430"/>
    <lineage>
        <taxon>Bacteria</taxon>
        <taxon>Bacillati</taxon>
        <taxon>Bacillota</taxon>
        <taxon>Bacilli</taxon>
        <taxon>Bacillales</taxon>
        <taxon>Staphylococcaceae</taxon>
        <taxon>Nosocomiicoccus</taxon>
    </lineage>
</organism>
<evidence type="ECO:0000256" key="3">
    <source>
        <dbReference type="ARBA" id="ARBA00023027"/>
    </source>
</evidence>
<evidence type="ECO:0000256" key="1">
    <source>
        <dbReference type="ARBA" id="ARBA00009986"/>
    </source>
</evidence>
<accession>A0AAF0YJP2</accession>
<sequence>MNIFLTLNKSYIDGKFVEGDSGEVFQSLNPFDDSLVAEIPLASLEQTNKAFEVADNSEWKHNPKQRKKVLKNLIKLFIQHRKNIVDVLIKESGSTFVKANAEYVATINILRESLKLVEKIGHVGNRSSLIPGKKNLIYRSPKGVVSSVAPFNFPLHLSMRTIAPALALGNAVVHKPDVQTGIVSGAIPAVLLREAGVPSNVFQMVLTEPKLVGEVFFTHEKINAISFTGSTAVGKHIRKVTNDRFISTALELGGNSPFIVMDNANLDHAVRALIPGKFLHSGQICMSVNRIIVHESVYEEFIDKFKAATENLKMSVEHNKVGIIGPIINKTQLEKTKKFIEMAKESGEMVLEGEVSGNFVTPFIFKDIKNDSEIAQTELFSPIALIIKARSNDEAIRFANDTDYGLSAAIFTEDVEKGQKYAEQIESGMVHINEQTVLDFPNIPFGGVKNSGMGRYGNPYVLEDFTDLKWMSTQRGPLPYPFN</sequence>
<keyword evidence="3" id="KW-0520">NAD</keyword>
<reference evidence="7 8" key="2">
    <citation type="submission" date="2023-10" db="EMBL/GenBank/DDBJ databases">
        <authorList>
            <person name="Choi B."/>
        </authorList>
    </citation>
    <scope>NUCLEOTIDE SEQUENCE [LARGE SCALE GENOMIC DNA]</scope>
    <source>
        <strain evidence="7 8">UMB0959</strain>
    </source>
</reference>
<evidence type="ECO:0000256" key="2">
    <source>
        <dbReference type="ARBA" id="ARBA00023002"/>
    </source>
</evidence>
<protein>
    <submittedName>
        <fullName evidence="7">Aldehyde dehydrogenase family protein</fullName>
    </submittedName>
</protein>
<dbReference type="RefSeq" id="WP_102167159.1">
    <property type="nucleotide sequence ID" value="NZ_CP136964.1"/>
</dbReference>
<keyword evidence="8" id="KW-1185">Reference proteome</keyword>
<feature type="active site" evidence="4">
    <location>
        <position position="251"/>
    </location>
</feature>
<comment type="similarity">
    <text evidence="1 5">Belongs to the aldehyde dehydrogenase family.</text>
</comment>
<proteinExistence type="inferred from homology"/>
<dbReference type="Proteomes" id="UP000243626">
    <property type="component" value="Chromosome"/>
</dbReference>
<keyword evidence="2 5" id="KW-0560">Oxidoreductase</keyword>
<dbReference type="GO" id="GO:0016620">
    <property type="term" value="F:oxidoreductase activity, acting on the aldehyde or oxo group of donors, NAD or NADP as acceptor"/>
    <property type="evidence" value="ECO:0007669"/>
    <property type="project" value="InterPro"/>
</dbReference>
<dbReference type="InterPro" id="IPR015590">
    <property type="entry name" value="Aldehyde_DH_dom"/>
</dbReference>
<dbReference type="Gene3D" id="3.40.309.10">
    <property type="entry name" value="Aldehyde Dehydrogenase, Chain A, domain 2"/>
    <property type="match status" value="1"/>
</dbReference>
<gene>
    <name evidence="7" type="ORF">CJ229_007200</name>
</gene>
<evidence type="ECO:0000259" key="6">
    <source>
        <dbReference type="Pfam" id="PF00171"/>
    </source>
</evidence>
<reference evidence="8" key="1">
    <citation type="submission" date="2017-09" db="EMBL/GenBank/DDBJ databases">
        <title>Bacterial strain isolated from the female urinary microbiota.</title>
        <authorList>
            <person name="Thomas-White K."/>
            <person name="Kumar N."/>
            <person name="Forster S."/>
            <person name="Putonti C."/>
            <person name="Lawley T."/>
            <person name="Wolfe A.J."/>
        </authorList>
    </citation>
    <scope>NUCLEOTIDE SEQUENCE [LARGE SCALE GENOMIC DNA]</scope>
    <source>
        <strain evidence="8">UMB0959</strain>
    </source>
</reference>
<dbReference type="PROSITE" id="PS00687">
    <property type="entry name" value="ALDEHYDE_DEHYDR_GLU"/>
    <property type="match status" value="1"/>
</dbReference>
<dbReference type="InterPro" id="IPR016161">
    <property type="entry name" value="Ald_DH/histidinol_DH"/>
</dbReference>
<dbReference type="PANTHER" id="PTHR42986:SF1">
    <property type="entry name" value="BENZALDEHYDE DEHYDROGENASE YFMT"/>
    <property type="match status" value="1"/>
</dbReference>
<evidence type="ECO:0000313" key="8">
    <source>
        <dbReference type="Proteomes" id="UP000243626"/>
    </source>
</evidence>
<dbReference type="FunFam" id="3.40.309.10:FF:000009">
    <property type="entry name" value="Aldehyde dehydrogenase A"/>
    <property type="match status" value="1"/>
</dbReference>
<dbReference type="SUPFAM" id="SSF53720">
    <property type="entry name" value="ALDH-like"/>
    <property type="match status" value="1"/>
</dbReference>
<evidence type="ECO:0000256" key="4">
    <source>
        <dbReference type="PROSITE-ProRule" id="PRU10007"/>
    </source>
</evidence>
<evidence type="ECO:0000256" key="5">
    <source>
        <dbReference type="RuleBase" id="RU003345"/>
    </source>
</evidence>
<dbReference type="InterPro" id="IPR016163">
    <property type="entry name" value="Ald_DH_C"/>
</dbReference>
<feature type="domain" description="Aldehyde dehydrogenase" evidence="6">
    <location>
        <begin position="16"/>
        <end position="470"/>
    </location>
</feature>
<name>A0AAF0YJP2_9STAP</name>
<dbReference type="PANTHER" id="PTHR42986">
    <property type="entry name" value="BENZALDEHYDE DEHYDROGENASE YFMT"/>
    <property type="match status" value="1"/>
</dbReference>
<dbReference type="AlphaFoldDB" id="A0AAF0YJP2"/>